<dbReference type="CDD" id="cd01650">
    <property type="entry name" value="RT_nLTR_like"/>
    <property type="match status" value="1"/>
</dbReference>
<sequence length="638" mass="73495">MKEHPISAVAWCKERVKRLEEWDRLQQEKAEVWADRLRVKNISVYDRMSKESFQRLLPRRSSQPMKELAHLFHDSEPRASKPAELCEYAACYFQDILTSRRQGEGANADLSKESLHWQNLKVRLPVQGRLDLDRPIRVEEAKATMAEGKVPGDDGLPVEFYSTFWHILGEDLVSIFNGILVGENLPRNACNGIISVLFKKGDKSEIRNWRPISLLNVAYKIRAKVLASRLGRYSPELVSVDQAAFVRGRSIFVNIITAIEVMETVQEENMDFAVLLLDMEKAYDRVNWSYVLTTLKILGFGDCFCKWVVDNQDELLQQRVLNRLATWGKAPHLSLMGRALVVNVALFALPWYVGRVRPLGTKTRAVVRRRAARFIWKPCGSESEGFISKVACHSRQEGGLGLKDPGKQNMAMLAAWIPKAMAANEDEHWVFVAESLLMKSWHLRRREDVWACVNIDSYLRRPVCSELWTGILKAWKKVKPDKWSDPVTKQEVLMQVIFENPLVKNREGRWLAADRKPGSFGRTWIEKGVVRIRDIWDEFRNDWRVAEELDMGNLKRVEEKLAEIIEAIPASWKDLLDPGSLDPPGTWYTDKMTRDATHFWKLVCYKEEGGRERRGANSSSVQLALAMRMVNLLDHHRC</sequence>
<accession>A0A388L9S7</accession>
<evidence type="ECO:0000259" key="1">
    <source>
        <dbReference type="Pfam" id="PF00078"/>
    </source>
</evidence>
<comment type="caution">
    <text evidence="2">The sequence shown here is derived from an EMBL/GenBank/DDBJ whole genome shotgun (WGS) entry which is preliminary data.</text>
</comment>
<proteinExistence type="predicted"/>
<dbReference type="PANTHER" id="PTHR19446">
    <property type="entry name" value="REVERSE TRANSCRIPTASES"/>
    <property type="match status" value="1"/>
</dbReference>
<dbReference type="EMBL" id="BFEA01000309">
    <property type="protein sequence ID" value="GBG79034.1"/>
    <property type="molecule type" value="Genomic_DNA"/>
</dbReference>
<name>A0A388L9S7_CHABU</name>
<dbReference type="InterPro" id="IPR000477">
    <property type="entry name" value="RT_dom"/>
</dbReference>
<dbReference type="Proteomes" id="UP000265515">
    <property type="component" value="Unassembled WGS sequence"/>
</dbReference>
<protein>
    <recommendedName>
        <fullName evidence="1">Reverse transcriptase domain-containing protein</fullName>
    </recommendedName>
</protein>
<evidence type="ECO:0000313" key="3">
    <source>
        <dbReference type="Proteomes" id="UP000265515"/>
    </source>
</evidence>
<gene>
    <name evidence="2" type="ORF">CBR_g28748</name>
</gene>
<reference evidence="2 3" key="1">
    <citation type="journal article" date="2018" name="Cell">
        <title>The Chara Genome: Secondary Complexity and Implications for Plant Terrestrialization.</title>
        <authorList>
            <person name="Nishiyama T."/>
            <person name="Sakayama H."/>
            <person name="Vries J.D."/>
            <person name="Buschmann H."/>
            <person name="Saint-Marcoux D."/>
            <person name="Ullrich K.K."/>
            <person name="Haas F.B."/>
            <person name="Vanderstraeten L."/>
            <person name="Becker D."/>
            <person name="Lang D."/>
            <person name="Vosolsobe S."/>
            <person name="Rombauts S."/>
            <person name="Wilhelmsson P.K.I."/>
            <person name="Janitza P."/>
            <person name="Kern R."/>
            <person name="Heyl A."/>
            <person name="Rumpler F."/>
            <person name="Villalobos L.I.A.C."/>
            <person name="Clay J.M."/>
            <person name="Skokan R."/>
            <person name="Toyoda A."/>
            <person name="Suzuki Y."/>
            <person name="Kagoshima H."/>
            <person name="Schijlen E."/>
            <person name="Tajeshwar N."/>
            <person name="Catarino B."/>
            <person name="Hetherington A.J."/>
            <person name="Saltykova A."/>
            <person name="Bonnot C."/>
            <person name="Breuninger H."/>
            <person name="Symeonidi A."/>
            <person name="Radhakrishnan G.V."/>
            <person name="Van Nieuwerburgh F."/>
            <person name="Deforce D."/>
            <person name="Chang C."/>
            <person name="Karol K.G."/>
            <person name="Hedrich R."/>
            <person name="Ulvskov P."/>
            <person name="Glockner G."/>
            <person name="Delwiche C.F."/>
            <person name="Petrasek J."/>
            <person name="Van de Peer Y."/>
            <person name="Friml J."/>
            <person name="Beilby M."/>
            <person name="Dolan L."/>
            <person name="Kohara Y."/>
            <person name="Sugano S."/>
            <person name="Fujiyama A."/>
            <person name="Delaux P.-M."/>
            <person name="Quint M."/>
            <person name="TheiBen G."/>
            <person name="Hagemann M."/>
            <person name="Harholt J."/>
            <person name="Dunand C."/>
            <person name="Zachgo S."/>
            <person name="Langdale J."/>
            <person name="Maumus F."/>
            <person name="Straeten D.V.D."/>
            <person name="Gould S.B."/>
            <person name="Rensing S.A."/>
        </authorList>
    </citation>
    <scope>NUCLEOTIDE SEQUENCE [LARGE SCALE GENOMIC DNA]</scope>
    <source>
        <strain evidence="2 3">S276</strain>
    </source>
</reference>
<dbReference type="OrthoDB" id="783377at2759"/>
<feature type="domain" description="Reverse transcriptase" evidence="1">
    <location>
        <begin position="202"/>
        <end position="303"/>
    </location>
</feature>
<dbReference type="Gramene" id="GBG79034">
    <property type="protein sequence ID" value="GBG79034"/>
    <property type="gene ID" value="CBR_g28748"/>
</dbReference>
<dbReference type="Pfam" id="PF00078">
    <property type="entry name" value="RVT_1"/>
    <property type="match status" value="1"/>
</dbReference>
<dbReference type="AlphaFoldDB" id="A0A388L9S7"/>
<keyword evidence="3" id="KW-1185">Reference proteome</keyword>
<evidence type="ECO:0000313" key="2">
    <source>
        <dbReference type="EMBL" id="GBG79034.1"/>
    </source>
</evidence>
<organism evidence="2 3">
    <name type="scientific">Chara braunii</name>
    <name type="common">Braun's stonewort</name>
    <dbReference type="NCBI Taxonomy" id="69332"/>
    <lineage>
        <taxon>Eukaryota</taxon>
        <taxon>Viridiplantae</taxon>
        <taxon>Streptophyta</taxon>
        <taxon>Charophyceae</taxon>
        <taxon>Charales</taxon>
        <taxon>Characeae</taxon>
        <taxon>Chara</taxon>
    </lineage>
</organism>